<keyword evidence="13" id="KW-1185">Reference proteome</keyword>
<evidence type="ECO:0000256" key="8">
    <source>
        <dbReference type="ARBA" id="ARBA00022989"/>
    </source>
</evidence>
<keyword evidence="5" id="KW-0256">Endoplasmic reticulum</keyword>
<comment type="caution">
    <text evidence="12">The sequence shown here is derived from an EMBL/GenBank/DDBJ whole genome shotgun (WGS) entry which is preliminary data.</text>
</comment>
<dbReference type="Proteomes" id="UP001642464">
    <property type="component" value="Unassembled WGS sequence"/>
</dbReference>
<keyword evidence="7" id="KW-0653">Protein transport</keyword>
<reference evidence="12 13" key="1">
    <citation type="submission" date="2024-02" db="EMBL/GenBank/DDBJ databases">
        <authorList>
            <person name="Chen Y."/>
            <person name="Shah S."/>
            <person name="Dougan E. K."/>
            <person name="Thang M."/>
            <person name="Chan C."/>
        </authorList>
    </citation>
    <scope>NUCLEOTIDE SEQUENCE [LARGE SCALE GENOMIC DNA]</scope>
</reference>
<comment type="similarity">
    <text evidence="2">Belongs to the ERD2 family.</text>
</comment>
<evidence type="ECO:0000256" key="2">
    <source>
        <dbReference type="ARBA" id="ARBA00010120"/>
    </source>
</evidence>
<comment type="subcellular location">
    <subcellularLocation>
        <location evidence="1">Endoplasmic reticulum membrane</location>
        <topology evidence="1">Multi-pass membrane protein</topology>
    </subcellularLocation>
</comment>
<dbReference type="Pfam" id="PF00810">
    <property type="entry name" value="ER_lumen_recept"/>
    <property type="match status" value="1"/>
</dbReference>
<evidence type="ECO:0000256" key="1">
    <source>
        <dbReference type="ARBA" id="ARBA00004477"/>
    </source>
</evidence>
<evidence type="ECO:0000256" key="9">
    <source>
        <dbReference type="ARBA" id="ARBA00023136"/>
    </source>
</evidence>
<feature type="transmembrane region" description="Helical" evidence="11">
    <location>
        <begin position="15"/>
        <end position="35"/>
    </location>
</feature>
<dbReference type="PRINTS" id="PR00660">
    <property type="entry name" value="ERLUMENR"/>
</dbReference>
<keyword evidence="8 11" id="KW-1133">Transmembrane helix</keyword>
<keyword evidence="10 12" id="KW-0675">Receptor</keyword>
<organism evidence="12 13">
    <name type="scientific">Durusdinium trenchii</name>
    <dbReference type="NCBI Taxonomy" id="1381693"/>
    <lineage>
        <taxon>Eukaryota</taxon>
        <taxon>Sar</taxon>
        <taxon>Alveolata</taxon>
        <taxon>Dinophyceae</taxon>
        <taxon>Suessiales</taxon>
        <taxon>Symbiodiniaceae</taxon>
        <taxon>Durusdinium</taxon>
    </lineage>
</organism>
<evidence type="ECO:0000256" key="3">
    <source>
        <dbReference type="ARBA" id="ARBA00022448"/>
    </source>
</evidence>
<evidence type="ECO:0000256" key="11">
    <source>
        <dbReference type="SAM" id="Phobius"/>
    </source>
</evidence>
<proteinExistence type="inferred from homology"/>
<protein>
    <submittedName>
        <fullName evidence="12">ER lumen protein-retaining receptor</fullName>
    </submittedName>
</protein>
<dbReference type="EMBL" id="CAXAMM010000270">
    <property type="protein sequence ID" value="CAK8986784.1"/>
    <property type="molecule type" value="Genomic_DNA"/>
</dbReference>
<dbReference type="PANTHER" id="PTHR10585">
    <property type="entry name" value="ER LUMEN PROTEIN RETAINING RECEPTOR"/>
    <property type="match status" value="1"/>
</dbReference>
<evidence type="ECO:0000256" key="6">
    <source>
        <dbReference type="ARBA" id="ARBA00022892"/>
    </source>
</evidence>
<dbReference type="InterPro" id="IPR000133">
    <property type="entry name" value="ER_ret_rcpt"/>
</dbReference>
<accession>A0ABP0HBW6</accession>
<evidence type="ECO:0000256" key="10">
    <source>
        <dbReference type="ARBA" id="ARBA00023170"/>
    </source>
</evidence>
<keyword evidence="3" id="KW-0813">Transport</keyword>
<sequence>MDTVSWNVFRLLADFLHLGGMSFGLAAIVSSRSVAGFSRKTQVLFQLVFVSRYLDIFTQHQGLYLLFFKVRLRTAFMLWLFHKLHQTYEAAADSCNLLALVAPAAILAWLSGGMGLREEAWTFSELLEPLALIPQYIVCYRVRAIDARGGAHRATGSFVERTGSGPVAVRSGSGHF</sequence>
<keyword evidence="9 11" id="KW-0472">Membrane</keyword>
<keyword evidence="4 11" id="KW-0812">Transmembrane</keyword>
<evidence type="ECO:0000256" key="7">
    <source>
        <dbReference type="ARBA" id="ARBA00022927"/>
    </source>
</evidence>
<evidence type="ECO:0000256" key="5">
    <source>
        <dbReference type="ARBA" id="ARBA00022824"/>
    </source>
</evidence>
<evidence type="ECO:0000313" key="12">
    <source>
        <dbReference type="EMBL" id="CAK8986784.1"/>
    </source>
</evidence>
<evidence type="ECO:0000256" key="4">
    <source>
        <dbReference type="ARBA" id="ARBA00022692"/>
    </source>
</evidence>
<keyword evidence="6" id="KW-0931">ER-Golgi transport</keyword>
<gene>
    <name evidence="12" type="ORF">SCF082_LOCUS696</name>
</gene>
<name>A0ABP0HBW6_9DINO</name>
<evidence type="ECO:0000313" key="13">
    <source>
        <dbReference type="Proteomes" id="UP001642464"/>
    </source>
</evidence>